<reference evidence="2 3" key="1">
    <citation type="submission" date="2014-06" db="EMBL/GenBank/DDBJ databases">
        <title>Shewanella sp. YQH10.</title>
        <authorList>
            <person name="Liu Y."/>
            <person name="Zeng R."/>
        </authorList>
    </citation>
    <scope>NUCLEOTIDE SEQUENCE [LARGE SCALE GENOMIC DNA]</scope>
    <source>
        <strain evidence="2 3">YQH10</strain>
    </source>
</reference>
<accession>A0A094JW32</accession>
<proteinExistence type="predicted"/>
<name>A0A094JW32_9GAMM</name>
<feature type="compositionally biased region" description="Basic residues" evidence="1">
    <location>
        <begin position="1"/>
        <end position="14"/>
    </location>
</feature>
<dbReference type="Proteomes" id="UP000029264">
    <property type="component" value="Unassembled WGS sequence"/>
</dbReference>
<evidence type="ECO:0000256" key="1">
    <source>
        <dbReference type="SAM" id="MobiDB-lite"/>
    </source>
</evidence>
<evidence type="ECO:0000313" key="2">
    <source>
        <dbReference type="EMBL" id="KFZ36666.1"/>
    </source>
</evidence>
<protein>
    <submittedName>
        <fullName evidence="2">Uncharacterized protein</fullName>
    </submittedName>
</protein>
<dbReference type="OrthoDB" id="6309052at2"/>
<comment type="caution">
    <text evidence="2">The sequence shown here is derived from an EMBL/GenBank/DDBJ whole genome shotgun (WGS) entry which is preliminary data.</text>
</comment>
<feature type="region of interest" description="Disordered" evidence="1">
    <location>
        <begin position="1"/>
        <end position="22"/>
    </location>
</feature>
<gene>
    <name evidence="2" type="ORF">HR45_15355</name>
</gene>
<dbReference type="RefSeq" id="WP_037444520.1">
    <property type="nucleotide sequence ID" value="NZ_JPEO01000015.1"/>
</dbReference>
<keyword evidence="3" id="KW-1185">Reference proteome</keyword>
<dbReference type="EMBL" id="JPEO01000015">
    <property type="protein sequence ID" value="KFZ36666.1"/>
    <property type="molecule type" value="Genomic_DNA"/>
</dbReference>
<dbReference type="AlphaFoldDB" id="A0A094JW32"/>
<sequence length="67" mass="8022">MKKKRNVNQSKARKNNHEEKFESMVKEYQEAKTLLDSMDEGSDEQIKQQRLCDSLFAKAEKFFKQHN</sequence>
<evidence type="ECO:0000313" key="3">
    <source>
        <dbReference type="Proteomes" id="UP000029264"/>
    </source>
</evidence>
<dbReference type="eggNOG" id="ENOG502ZDP4">
    <property type="taxonomic scope" value="Bacteria"/>
</dbReference>
<organism evidence="2 3">
    <name type="scientific">Shewanella mangrovi</name>
    <dbReference type="NCBI Taxonomy" id="1515746"/>
    <lineage>
        <taxon>Bacteria</taxon>
        <taxon>Pseudomonadati</taxon>
        <taxon>Pseudomonadota</taxon>
        <taxon>Gammaproteobacteria</taxon>
        <taxon>Alteromonadales</taxon>
        <taxon>Shewanellaceae</taxon>
        <taxon>Shewanella</taxon>
    </lineage>
</organism>